<sequence length="1496" mass="167479">MAEVDDTYLTTHFVEEEQEVPGFAASNQEDASHWEESNLADSHESDEAAASNAETLESYTENENLLDAAEGIEDDTWMDYEDSDEEYSPSAMNYSRLSQQSDLFRCNVCPRSFITKDLLVSHARTHSMERPFVCQLCGWAFAHHSDLSSHLRTIHGTEPYVRVRDDEKPRACGVCGLTFPTVGRLYAHMRLGHREEDIRASPQRTDSPEALIENQYQRLQQQQLHQIHDHEKSLPLKKRHALNGATEHLKSGESSHVGDQSTSRNKTTDNTCDICGKTICGNIWNMQRHKRTIHHLTDDQINGITENHLVEVPLKPVESTASPSTTKTASSSAPPVQKKASLSRKKGSTRPGYIRPSVGTIAERTCPVCSRVISEKRHLERHMQTHSPLKSKQIDATLSSEKKTKPNDKAKRKEGARLRILSKKGKGRILLKTKKNTKSSMAIPVAASEKPPAAAERKQYKCSKCPRIYTQTISRDNHERTIHGLEVRTTYATVGQSRRLLSQTSRCVPCDQTFDSRQSLADHKKRDPFCYRKNPNWRGYILQEEDEVEPDLQSTVSEEAKVPKNVKQQKKPLVAVSPEPPAVIRVSSRKTKANRASFVGVNLVGSGSPSDVSPTGAIPMPALKLETPPGPKRLSSRNLRQQEKPKLSSPISPPEKKPASIAERKRTPRESSKGVKRAVDILLGRTLMYDDADEEEPLVKKIKVEDGTPEEQNLQTESEEFTESIHLRPLNHCEICDEGFSTIGALAKHRQDAHGSERAVYICRECPEPVSFITPTGLTLHKNTRHQGMNIRPSLVVLATPEKEERLKTPQSTSSNKSTSSSRATTRISTGALKIKHVRRNLSFWDESDQEHKPTLSSSKKNFKRQAVQVALSTQADKPKIIRVKGGFKCDKCSLVMPLYCHIVLHYRSHTGVKCHRCDICGAEFALFLQLANHKRWTHKRMNMKTRKPIDKKSSKNERGQVSKPTKGKAGLKKPKQNVKQVALPVIEKNSNQFKSVVAIPKTRSSQKEGTRVELKETTVSEEKHKYYCTYCKKDMKNSFALSLHTRLHTGERPYVCRLCKKSFQTKGNVTMHLRNTHKTDRHDFDSIPGNTLMVWTSKNEMPSKLTRPKKKVVEKNKTAVSQTKKSVKKPLQPTIIKATDNDELEELEKEFNTSSSTSEPSSQADEVIAFMSRVRAQYVPWSSCLVCNKRFESPGALANHQKTEHEKVPPLALNAKSTVQEVPCLTNSSSNIPPLNVGDIHCTSCDRTFKNKIQLALHMKQHKTESSKQKHTEKEQSSSRRRSPSPTRTTKCINGEWISPSKHGPVFLKNASLVLTKVSSVLDLEDEEDVAEVSQESGTAPVVIELDKNLNQSQCDADISSDTPSTSTSTGGTSVSHAYVAKKTVPQAADPAPFSWLSSSNGLSAVDAIPLDATEPAKNKKKAELNKLNPAEGKKNFTCRRCKMSFSTSEGYELHHSSVHPGLSKFHCGPCNIRFISSASFLAHQAWEHGFSLRH</sequence>
<feature type="region of interest" description="Disordered" evidence="7">
    <location>
        <begin position="604"/>
        <end position="675"/>
    </location>
</feature>
<feature type="compositionally biased region" description="Low complexity" evidence="7">
    <location>
        <begin position="812"/>
        <end position="830"/>
    </location>
</feature>
<feature type="region of interest" description="Disordered" evidence="7">
    <location>
        <begin position="247"/>
        <end position="268"/>
    </location>
</feature>
<feature type="compositionally biased region" description="Low complexity" evidence="7">
    <location>
        <begin position="319"/>
        <end position="335"/>
    </location>
</feature>
<keyword evidence="5" id="KW-0862">Zinc</keyword>
<proteinExistence type="predicted"/>
<dbReference type="PANTHER" id="PTHR16515:SF66">
    <property type="entry name" value="C2H2-TYPE DOMAIN-CONTAINING PROTEIN"/>
    <property type="match status" value="1"/>
</dbReference>
<evidence type="ECO:0000256" key="3">
    <source>
        <dbReference type="ARBA" id="ARBA00022737"/>
    </source>
</evidence>
<feature type="compositionally biased region" description="Low complexity" evidence="7">
    <location>
        <begin position="1361"/>
        <end position="1375"/>
    </location>
</feature>
<feature type="compositionally biased region" description="Polar residues" evidence="7">
    <location>
        <begin position="254"/>
        <end position="268"/>
    </location>
</feature>
<feature type="region of interest" description="Disordered" evidence="7">
    <location>
        <begin position="944"/>
        <end position="975"/>
    </location>
</feature>
<feature type="region of interest" description="Disordered" evidence="7">
    <location>
        <begin position="1356"/>
        <end position="1375"/>
    </location>
</feature>
<name>A0A7R8WGV0_9CRUS</name>
<dbReference type="GO" id="GO:0010468">
    <property type="term" value="P:regulation of gene expression"/>
    <property type="evidence" value="ECO:0007669"/>
    <property type="project" value="TreeGrafter"/>
</dbReference>
<evidence type="ECO:0000256" key="1">
    <source>
        <dbReference type="ARBA" id="ARBA00004123"/>
    </source>
</evidence>
<evidence type="ECO:0000256" key="5">
    <source>
        <dbReference type="ARBA" id="ARBA00022833"/>
    </source>
</evidence>
<dbReference type="SMART" id="SM00355">
    <property type="entry name" value="ZnF_C2H2"/>
    <property type="match status" value="17"/>
</dbReference>
<accession>A0A7R8WGV0</accession>
<gene>
    <name evidence="8" type="ORF">CTOB1V02_LOCUS6789</name>
</gene>
<dbReference type="PANTHER" id="PTHR16515">
    <property type="entry name" value="PR DOMAIN ZINC FINGER PROTEIN"/>
    <property type="match status" value="1"/>
</dbReference>
<feature type="compositionally biased region" description="Basic residues" evidence="7">
    <location>
        <begin position="966"/>
        <end position="975"/>
    </location>
</feature>
<keyword evidence="2" id="KW-0479">Metal-binding</keyword>
<dbReference type="InterPro" id="IPR050331">
    <property type="entry name" value="Zinc_finger"/>
</dbReference>
<dbReference type="GO" id="GO:0005634">
    <property type="term" value="C:nucleus"/>
    <property type="evidence" value="ECO:0007669"/>
    <property type="project" value="UniProtKB-SubCell"/>
</dbReference>
<dbReference type="InterPro" id="IPR036236">
    <property type="entry name" value="Znf_C2H2_sf"/>
</dbReference>
<comment type="subcellular location">
    <subcellularLocation>
        <location evidence="1">Nucleus</location>
    </subcellularLocation>
</comment>
<organism evidence="8">
    <name type="scientific">Cyprideis torosa</name>
    <dbReference type="NCBI Taxonomy" id="163714"/>
    <lineage>
        <taxon>Eukaryota</taxon>
        <taxon>Metazoa</taxon>
        <taxon>Ecdysozoa</taxon>
        <taxon>Arthropoda</taxon>
        <taxon>Crustacea</taxon>
        <taxon>Oligostraca</taxon>
        <taxon>Ostracoda</taxon>
        <taxon>Podocopa</taxon>
        <taxon>Podocopida</taxon>
        <taxon>Cytherocopina</taxon>
        <taxon>Cytheroidea</taxon>
        <taxon>Cytherideidae</taxon>
        <taxon>Cyprideis</taxon>
    </lineage>
</organism>
<dbReference type="GO" id="GO:0008270">
    <property type="term" value="F:zinc ion binding"/>
    <property type="evidence" value="ECO:0007669"/>
    <property type="project" value="UniProtKB-KW"/>
</dbReference>
<dbReference type="Gene3D" id="3.30.160.60">
    <property type="entry name" value="Classic Zinc Finger"/>
    <property type="match status" value="9"/>
</dbReference>
<feature type="compositionally biased region" description="Basic and acidic residues" evidence="7">
    <location>
        <begin position="400"/>
        <end position="414"/>
    </location>
</feature>
<dbReference type="PROSITE" id="PS50157">
    <property type="entry name" value="ZINC_FINGER_C2H2_2"/>
    <property type="match status" value="13"/>
</dbReference>
<feature type="region of interest" description="Disordered" evidence="7">
    <location>
        <begin position="801"/>
        <end position="830"/>
    </location>
</feature>
<feature type="region of interest" description="Disordered" evidence="7">
    <location>
        <begin position="318"/>
        <end position="356"/>
    </location>
</feature>
<evidence type="ECO:0000313" key="8">
    <source>
        <dbReference type="EMBL" id="CAD7228911.1"/>
    </source>
</evidence>
<dbReference type="PROSITE" id="PS00028">
    <property type="entry name" value="ZINC_FINGER_C2H2_1"/>
    <property type="match status" value="14"/>
</dbReference>
<feature type="region of interest" description="Disordered" evidence="7">
    <location>
        <begin position="1261"/>
        <end position="1297"/>
    </location>
</feature>
<keyword evidence="6" id="KW-0539">Nucleus</keyword>
<dbReference type="Pfam" id="PF12874">
    <property type="entry name" value="zf-met"/>
    <property type="match status" value="1"/>
</dbReference>
<feature type="region of interest" description="Disordered" evidence="7">
    <location>
        <begin position="15"/>
        <end position="66"/>
    </location>
</feature>
<protein>
    <submittedName>
        <fullName evidence="8">Uncharacterized protein</fullName>
    </submittedName>
</protein>
<feature type="compositionally biased region" description="Basic and acidic residues" evidence="7">
    <location>
        <begin position="654"/>
        <end position="675"/>
    </location>
</feature>
<keyword evidence="3" id="KW-0677">Repeat</keyword>
<dbReference type="FunFam" id="3.30.160.60:FF:000100">
    <property type="entry name" value="Zinc finger 45-like"/>
    <property type="match status" value="1"/>
</dbReference>
<feature type="compositionally biased region" description="Polar residues" evidence="7">
    <location>
        <begin position="385"/>
        <end position="399"/>
    </location>
</feature>
<feature type="region of interest" description="Disordered" evidence="7">
    <location>
        <begin position="1102"/>
        <end position="1128"/>
    </location>
</feature>
<feature type="compositionally biased region" description="Basic and acidic residues" evidence="7">
    <location>
        <begin position="30"/>
        <end position="46"/>
    </location>
</feature>
<feature type="compositionally biased region" description="Basic and acidic residues" evidence="7">
    <location>
        <begin position="1263"/>
        <end position="1279"/>
    </location>
</feature>
<dbReference type="Pfam" id="PF00096">
    <property type="entry name" value="zf-C2H2"/>
    <property type="match status" value="5"/>
</dbReference>
<reference evidence="8" key="1">
    <citation type="submission" date="2020-11" db="EMBL/GenBank/DDBJ databases">
        <authorList>
            <person name="Tran Van P."/>
        </authorList>
    </citation>
    <scope>NUCLEOTIDE SEQUENCE</scope>
</reference>
<dbReference type="EMBL" id="OB661762">
    <property type="protein sequence ID" value="CAD7228911.1"/>
    <property type="molecule type" value="Genomic_DNA"/>
</dbReference>
<dbReference type="InterPro" id="IPR013087">
    <property type="entry name" value="Znf_C2H2_type"/>
</dbReference>
<feature type="region of interest" description="Disordered" evidence="7">
    <location>
        <begin position="381"/>
        <end position="414"/>
    </location>
</feature>
<keyword evidence="4" id="KW-0863">Zinc-finger</keyword>
<evidence type="ECO:0000256" key="2">
    <source>
        <dbReference type="ARBA" id="ARBA00022723"/>
    </source>
</evidence>
<evidence type="ECO:0000256" key="7">
    <source>
        <dbReference type="SAM" id="MobiDB-lite"/>
    </source>
</evidence>
<evidence type="ECO:0000256" key="4">
    <source>
        <dbReference type="ARBA" id="ARBA00022771"/>
    </source>
</evidence>
<evidence type="ECO:0000256" key="6">
    <source>
        <dbReference type="ARBA" id="ARBA00023242"/>
    </source>
</evidence>
<feature type="compositionally biased region" description="Basic and acidic residues" evidence="7">
    <location>
        <begin position="948"/>
        <end position="961"/>
    </location>
</feature>
<dbReference type="SUPFAM" id="SSF57667">
    <property type="entry name" value="beta-beta-alpha zinc fingers"/>
    <property type="match status" value="7"/>
</dbReference>